<keyword evidence="1" id="KW-0812">Transmembrane</keyword>
<evidence type="ECO:0000313" key="2">
    <source>
        <dbReference type="EMBL" id="MFD0796818.1"/>
    </source>
</evidence>
<reference evidence="3" key="1">
    <citation type="journal article" date="2019" name="Int. J. Syst. Evol. Microbiol.">
        <title>The Global Catalogue of Microorganisms (GCM) 10K type strain sequencing project: providing services to taxonomists for standard genome sequencing and annotation.</title>
        <authorList>
            <consortium name="The Broad Institute Genomics Platform"/>
            <consortium name="The Broad Institute Genome Sequencing Center for Infectious Disease"/>
            <person name="Wu L."/>
            <person name="Ma J."/>
        </authorList>
    </citation>
    <scope>NUCLEOTIDE SEQUENCE [LARGE SCALE GENOMIC DNA]</scope>
    <source>
        <strain evidence="3">CCUG 61948</strain>
    </source>
</reference>
<organism evidence="2 3">
    <name type="scientific">Maribacter chungangensis</name>
    <dbReference type="NCBI Taxonomy" id="1069117"/>
    <lineage>
        <taxon>Bacteria</taxon>
        <taxon>Pseudomonadati</taxon>
        <taxon>Bacteroidota</taxon>
        <taxon>Flavobacteriia</taxon>
        <taxon>Flavobacteriales</taxon>
        <taxon>Flavobacteriaceae</taxon>
        <taxon>Maribacter</taxon>
    </lineage>
</organism>
<sequence length="227" mass="27118">MSPELLEFIKTNFIIGVYFVTLLISIVSYIKYFDTVLKYFPILIAYTLLNELLGHLIRYSENFAFLTDKSFANDIIYNIYDIFYYSFFYLIFWKLISRQTFKKWIKILSIIVLGSYIVSCFFQNPLQISLYYATSFASVILVVICILYLIDKGPNWEWHREKYNLVWWVSVGLILFHSIFPILFLLGFLGGDAWEQYELQTVLRFTILIMYMLFCIGFIKSRKRNFS</sequence>
<keyword evidence="1" id="KW-0472">Membrane</keyword>
<accession>A0ABW3B0K9</accession>
<evidence type="ECO:0000256" key="1">
    <source>
        <dbReference type="SAM" id="Phobius"/>
    </source>
</evidence>
<proteinExistence type="predicted"/>
<feature type="transmembrane region" description="Helical" evidence="1">
    <location>
        <begin position="130"/>
        <end position="150"/>
    </location>
</feature>
<feature type="transmembrane region" description="Helical" evidence="1">
    <location>
        <begin position="165"/>
        <end position="189"/>
    </location>
</feature>
<name>A0ABW3B0K9_9FLAO</name>
<gene>
    <name evidence="2" type="ORF">ACFQZJ_05060</name>
</gene>
<dbReference type="Proteomes" id="UP001597012">
    <property type="component" value="Unassembled WGS sequence"/>
</dbReference>
<keyword evidence="1" id="KW-1133">Transmembrane helix</keyword>
<comment type="caution">
    <text evidence="2">The sequence shown here is derived from an EMBL/GenBank/DDBJ whole genome shotgun (WGS) entry which is preliminary data.</text>
</comment>
<dbReference type="RefSeq" id="WP_379932747.1">
    <property type="nucleotide sequence ID" value="NZ_JBHTHY010000003.1"/>
</dbReference>
<feature type="transmembrane region" description="Helical" evidence="1">
    <location>
        <begin position="201"/>
        <end position="219"/>
    </location>
</feature>
<dbReference type="EMBL" id="JBHTHY010000003">
    <property type="protein sequence ID" value="MFD0796818.1"/>
    <property type="molecule type" value="Genomic_DNA"/>
</dbReference>
<protein>
    <submittedName>
        <fullName evidence="2">Uncharacterized protein</fullName>
    </submittedName>
</protein>
<keyword evidence="3" id="KW-1185">Reference proteome</keyword>
<feature type="transmembrane region" description="Helical" evidence="1">
    <location>
        <begin position="75"/>
        <end position="92"/>
    </location>
</feature>
<evidence type="ECO:0000313" key="3">
    <source>
        <dbReference type="Proteomes" id="UP001597012"/>
    </source>
</evidence>
<feature type="transmembrane region" description="Helical" evidence="1">
    <location>
        <begin position="12"/>
        <end position="30"/>
    </location>
</feature>
<feature type="transmembrane region" description="Helical" evidence="1">
    <location>
        <begin position="104"/>
        <end position="124"/>
    </location>
</feature>